<reference evidence="2 3" key="1">
    <citation type="submission" date="2017-09" db="EMBL/GenBank/DDBJ databases">
        <title>The draft genome sequences of Marinobacter sp. PWS21.</title>
        <authorList>
            <person name="Cao J."/>
        </authorList>
    </citation>
    <scope>NUCLEOTIDE SEQUENCE [LARGE SCALE GENOMIC DNA]</scope>
    <source>
        <strain evidence="2 3">PWS21</strain>
    </source>
</reference>
<proteinExistence type="predicted"/>
<sequence>MFKKTLISLAVASSLGLTGCFDSADSGGNANPDYLITDTTIDNTLVRPIFDPVLTSPTFSVPANFDLVLLLGAGQSTNYDFTGFSNGTDPGSVAVSDLEGYSTSGQIDIRFNGSVDPATVIANQTVHLVPINMKPVSASTPDIELTANPAYIDAANPFNIEKYATQNFRTEVVSLDGGSDNVIRITPLEPLADQTKYLVLVTDGVKGADGRPTAQSVPYSQISGDDPLGNAGFQSIRDVLNAAVNLSNGWLAANGIDAGVTLAYTMTTSNTKTVFNAVTAPGTYLGTLGQQVVLYSALQVVRDNLPATATASTVFAALADALSASPTNVELAQKVGAAVAPYIQDATLGQQVVGSIVPNLPFPKPRTTAVYDSTIKSAATLPAIAASGNAALIGAAQLVNVSEGAIELPYYQELPGTDGTPLVSGMWRGDTQLEAGLNATIDAFKATYPTLSNFSFPRDNDGTFNLTQYMPFPEENAKVAVPVTIYYPNVAAVSAATGGTLNCSSTAGTGITDVVIFQHGITVDRSVATIPAINLTAQSIAQGKCIATIAIDQPLHGLGGATVGTIPGLTPADMYIDPADFPNADYVGERHFYYSTPAGAFSPQEEAAITDVRSGSLFINLGSMQTTRDNLRQGVMDLLNLSATIANGALDIDGTLGDFGQAQLQNKNIHFVGHSLGGITGAAFASLLENPVLRGTNTATSTLFYPELTSISLMNTGSQLTKLVENSPSLAPQVLGGLAAAGVDQGTSTLEAYLYVLQSTIDNVDPVNYGKNLGAFATANGTGLLMSEVLGDLTVPNEANVAPLGAALSAPLAGTEPLMALIDLGAGGGLLADGNGTSIISASSPLPVGAPANAASLFFGDNPCINANHGTFVAPATPATEQCSEGSNTSAAFAEMMGEVIGNVTQQAIPVTNSAVLGDSLTIDFALDQN</sequence>
<evidence type="ECO:0000313" key="3">
    <source>
        <dbReference type="Proteomes" id="UP000231409"/>
    </source>
</evidence>
<dbReference type="InterPro" id="IPR029058">
    <property type="entry name" value="AB_hydrolase_fold"/>
</dbReference>
<gene>
    <name evidence="2" type="ORF">CLH61_00425</name>
</gene>
<dbReference type="Proteomes" id="UP000231409">
    <property type="component" value="Unassembled WGS sequence"/>
</dbReference>
<feature type="chain" id="PRO_5013820761" evidence="1">
    <location>
        <begin position="25"/>
        <end position="930"/>
    </location>
</feature>
<keyword evidence="1" id="KW-0732">Signal</keyword>
<organism evidence="2 3">
    <name type="scientific">Marinobacter profundi</name>
    <dbReference type="NCBI Taxonomy" id="2666256"/>
    <lineage>
        <taxon>Bacteria</taxon>
        <taxon>Pseudomonadati</taxon>
        <taxon>Pseudomonadota</taxon>
        <taxon>Gammaproteobacteria</taxon>
        <taxon>Pseudomonadales</taxon>
        <taxon>Marinobacteraceae</taxon>
        <taxon>Marinobacter</taxon>
    </lineage>
</organism>
<feature type="signal peptide" evidence="1">
    <location>
        <begin position="1"/>
        <end position="24"/>
    </location>
</feature>
<dbReference type="AlphaFoldDB" id="A0A2G1URD0"/>
<keyword evidence="3" id="KW-1185">Reference proteome</keyword>
<name>A0A2G1URD0_9GAMM</name>
<protein>
    <submittedName>
        <fullName evidence="2">MECDP-synthase</fullName>
    </submittedName>
</protein>
<dbReference type="RefSeq" id="WP_099612743.1">
    <property type="nucleotide sequence ID" value="NZ_KZ319367.1"/>
</dbReference>
<dbReference type="SUPFAM" id="SSF53474">
    <property type="entry name" value="alpha/beta-Hydrolases"/>
    <property type="match status" value="2"/>
</dbReference>
<evidence type="ECO:0000313" key="2">
    <source>
        <dbReference type="EMBL" id="PHQ17064.1"/>
    </source>
</evidence>
<dbReference type="PROSITE" id="PS51257">
    <property type="entry name" value="PROKAR_LIPOPROTEIN"/>
    <property type="match status" value="1"/>
</dbReference>
<accession>A0A2G1URD0</accession>
<dbReference type="EMBL" id="NTFH01000001">
    <property type="protein sequence ID" value="PHQ17064.1"/>
    <property type="molecule type" value="Genomic_DNA"/>
</dbReference>
<comment type="caution">
    <text evidence="2">The sequence shown here is derived from an EMBL/GenBank/DDBJ whole genome shotgun (WGS) entry which is preliminary data.</text>
</comment>
<dbReference type="Gene3D" id="3.40.50.1820">
    <property type="entry name" value="alpha/beta hydrolase"/>
    <property type="match status" value="1"/>
</dbReference>
<evidence type="ECO:0000256" key="1">
    <source>
        <dbReference type="SAM" id="SignalP"/>
    </source>
</evidence>